<accession>A0A2T3Z354</accession>
<name>A0A2T3Z354_TRIA4</name>
<gene>
    <name evidence="1" type="ORF">M441DRAFT_434724</name>
</gene>
<protein>
    <submittedName>
        <fullName evidence="1">Uncharacterized protein</fullName>
    </submittedName>
</protein>
<keyword evidence="2" id="KW-1185">Reference proteome</keyword>
<sequence>MEWYGYQVHDYAISQKKKKKEKKSNREYIHEKKKIRLVCCCMCNYYGISCMMLKQGSALFLDG</sequence>
<evidence type="ECO:0000313" key="2">
    <source>
        <dbReference type="Proteomes" id="UP000240493"/>
    </source>
</evidence>
<dbReference type="AlphaFoldDB" id="A0A2T3Z354"/>
<reference evidence="1 2" key="1">
    <citation type="submission" date="2016-07" db="EMBL/GenBank/DDBJ databases">
        <title>Multiple horizontal gene transfer events from other fungi enriched the ability of initially mycotrophic Trichoderma (Ascomycota) to feed on dead plant biomass.</title>
        <authorList>
            <consortium name="DOE Joint Genome Institute"/>
            <person name="Aerts A."/>
            <person name="Atanasova L."/>
            <person name="Chenthamara K."/>
            <person name="Zhang J."/>
            <person name="Grujic M."/>
            <person name="Henrissat B."/>
            <person name="Kuo A."/>
            <person name="Salamov A."/>
            <person name="Lipzen A."/>
            <person name="Labutti K."/>
            <person name="Barry K."/>
            <person name="Miao Y."/>
            <person name="Rahimi M.J."/>
            <person name="Shen Q."/>
            <person name="Grigoriev I.V."/>
            <person name="Kubicek C.P."/>
            <person name="Druzhinina I.S."/>
        </authorList>
    </citation>
    <scope>NUCLEOTIDE SEQUENCE [LARGE SCALE GENOMIC DNA]</scope>
    <source>
        <strain evidence="1 2">CBS 433.97</strain>
    </source>
</reference>
<dbReference type="EMBL" id="KZ679264">
    <property type="protein sequence ID" value="PTB39223.1"/>
    <property type="molecule type" value="Genomic_DNA"/>
</dbReference>
<organism evidence="1 2">
    <name type="scientific">Trichoderma asperellum (strain ATCC 204424 / CBS 433.97 / NBRC 101777)</name>
    <dbReference type="NCBI Taxonomy" id="1042311"/>
    <lineage>
        <taxon>Eukaryota</taxon>
        <taxon>Fungi</taxon>
        <taxon>Dikarya</taxon>
        <taxon>Ascomycota</taxon>
        <taxon>Pezizomycotina</taxon>
        <taxon>Sordariomycetes</taxon>
        <taxon>Hypocreomycetidae</taxon>
        <taxon>Hypocreales</taxon>
        <taxon>Hypocreaceae</taxon>
        <taxon>Trichoderma</taxon>
    </lineage>
</organism>
<evidence type="ECO:0000313" key="1">
    <source>
        <dbReference type="EMBL" id="PTB39223.1"/>
    </source>
</evidence>
<proteinExistence type="predicted"/>
<dbReference type="Proteomes" id="UP000240493">
    <property type="component" value="Unassembled WGS sequence"/>
</dbReference>